<gene>
    <name evidence="1" type="ORF">M3A82_007115</name>
</gene>
<proteinExistence type="predicted"/>
<organism evidence="1 2">
    <name type="scientific">Micrococcus luteus</name>
    <name type="common">Micrococcus lysodeikticus</name>
    <dbReference type="NCBI Taxonomy" id="1270"/>
    <lineage>
        <taxon>Bacteria</taxon>
        <taxon>Bacillati</taxon>
        <taxon>Actinomycetota</taxon>
        <taxon>Actinomycetes</taxon>
        <taxon>Micrococcales</taxon>
        <taxon>Micrococcaceae</taxon>
        <taxon>Micrococcus</taxon>
    </lineage>
</organism>
<reference evidence="1" key="1">
    <citation type="submission" date="2023-06" db="EMBL/GenBank/DDBJ databases">
        <title>lsaBGC provides a comprehensive framework for evolutionary analysis of biosynthetic gene clusters within focal taxa.</title>
        <authorList>
            <person name="Salamzade R."/>
            <person name="Sandstrom S."/>
            <person name="Kalan L.R."/>
        </authorList>
    </citation>
    <scope>NUCLEOTIDE SEQUENCE</scope>
    <source>
        <strain evidence="1">P3-SID899</strain>
    </source>
</reference>
<sequence>MSVDRPFRFTHRWAVPADARSVLALLADPAGYPRWWPAVPRVRHLGPDRAAVRLRGFVPVRLTMERLIDDRARGLLVARLSGDLTGTVRVTVHDDGAPAGHAPRCIVAWEQEVVLTSPWMRAVARVPGARAAMGLSHAAAMRSARRALRAKAVPTADPARTSRP</sequence>
<dbReference type="EMBL" id="JALXKZ020000013">
    <property type="protein sequence ID" value="MCV7629108.1"/>
    <property type="molecule type" value="Genomic_DNA"/>
</dbReference>
<dbReference type="Proteomes" id="UP001205867">
    <property type="component" value="Unassembled WGS sequence"/>
</dbReference>
<dbReference type="Pfam" id="PF10604">
    <property type="entry name" value="Polyketide_cyc2"/>
    <property type="match status" value="1"/>
</dbReference>
<dbReference type="AlphaFoldDB" id="A0AAP3EUC3"/>
<evidence type="ECO:0000313" key="2">
    <source>
        <dbReference type="Proteomes" id="UP001205867"/>
    </source>
</evidence>
<dbReference type="Gene3D" id="3.30.530.20">
    <property type="match status" value="1"/>
</dbReference>
<dbReference type="SUPFAM" id="SSF55961">
    <property type="entry name" value="Bet v1-like"/>
    <property type="match status" value="1"/>
</dbReference>
<protein>
    <submittedName>
        <fullName evidence="1">SRPBCC family protein</fullName>
    </submittedName>
</protein>
<dbReference type="InterPro" id="IPR023393">
    <property type="entry name" value="START-like_dom_sf"/>
</dbReference>
<comment type="caution">
    <text evidence="1">The sequence shown here is derived from an EMBL/GenBank/DDBJ whole genome shotgun (WGS) entry which is preliminary data.</text>
</comment>
<evidence type="ECO:0000313" key="1">
    <source>
        <dbReference type="EMBL" id="MCV7629108.1"/>
    </source>
</evidence>
<name>A0AAP3EUC3_MICLU</name>
<accession>A0AAP3EUC3</accession>
<dbReference type="InterPro" id="IPR019587">
    <property type="entry name" value="Polyketide_cyclase/dehydratase"/>
</dbReference>